<feature type="transmembrane region" description="Helical" evidence="1">
    <location>
        <begin position="129"/>
        <end position="146"/>
    </location>
</feature>
<keyword evidence="3" id="KW-1185">Reference proteome</keyword>
<keyword evidence="1" id="KW-1133">Transmembrane helix</keyword>
<dbReference type="AlphaFoldDB" id="A0A2T0WFP0"/>
<evidence type="ECO:0000313" key="2">
    <source>
        <dbReference type="EMBL" id="PRY85485.1"/>
    </source>
</evidence>
<protein>
    <submittedName>
        <fullName evidence="2">Uncharacterized protein</fullName>
    </submittedName>
</protein>
<dbReference type="Proteomes" id="UP000238157">
    <property type="component" value="Unassembled WGS sequence"/>
</dbReference>
<evidence type="ECO:0000256" key="1">
    <source>
        <dbReference type="SAM" id="Phobius"/>
    </source>
</evidence>
<accession>A0A2T0WFP0</accession>
<proteinExistence type="predicted"/>
<evidence type="ECO:0000313" key="3">
    <source>
        <dbReference type="Proteomes" id="UP000238157"/>
    </source>
</evidence>
<feature type="transmembrane region" description="Helical" evidence="1">
    <location>
        <begin position="106"/>
        <end position="123"/>
    </location>
</feature>
<sequence>MLLNKKVLDTDIIRKTYDTLERNALIMMAIPLPFFALAYLFTTSSTISYKAPELPLLLDTALLTLVILMLALHYVNFQAAIKKARIEGADLEDKMMRYAQATMKRLWVLFAIVFLCAGGLLIYQNPGYTISFAVALVFFSLGKPTPDRIIRLLRLKGEEKDAIEALKMRNR</sequence>
<reference evidence="2 3" key="1">
    <citation type="submission" date="2018-03" db="EMBL/GenBank/DDBJ databases">
        <title>Genomic Encyclopedia of Archaeal and Bacterial Type Strains, Phase II (KMG-II): from individual species to whole genera.</title>
        <authorList>
            <person name="Goeker M."/>
        </authorList>
    </citation>
    <scope>NUCLEOTIDE SEQUENCE [LARGE SCALE GENOMIC DNA]</scope>
    <source>
        <strain evidence="2 3">DSM 27929</strain>
    </source>
</reference>
<gene>
    <name evidence="2" type="ORF">CLW00_11266</name>
</gene>
<feature type="transmembrane region" description="Helical" evidence="1">
    <location>
        <begin position="54"/>
        <end position="75"/>
    </location>
</feature>
<feature type="transmembrane region" description="Helical" evidence="1">
    <location>
        <begin position="24"/>
        <end position="42"/>
    </location>
</feature>
<dbReference type="EMBL" id="PVTR01000012">
    <property type="protein sequence ID" value="PRY85485.1"/>
    <property type="molecule type" value="Genomic_DNA"/>
</dbReference>
<name>A0A2T0WFP0_9BACT</name>
<keyword evidence="1" id="KW-0472">Membrane</keyword>
<comment type="caution">
    <text evidence="2">The sequence shown here is derived from an EMBL/GenBank/DDBJ whole genome shotgun (WGS) entry which is preliminary data.</text>
</comment>
<keyword evidence="1" id="KW-0812">Transmembrane</keyword>
<organism evidence="2 3">
    <name type="scientific">Mongoliibacter ruber</name>
    <dbReference type="NCBI Taxonomy" id="1750599"/>
    <lineage>
        <taxon>Bacteria</taxon>
        <taxon>Pseudomonadati</taxon>
        <taxon>Bacteroidota</taxon>
        <taxon>Cytophagia</taxon>
        <taxon>Cytophagales</taxon>
        <taxon>Cyclobacteriaceae</taxon>
        <taxon>Mongoliibacter</taxon>
    </lineage>
</organism>